<reference evidence="2 3" key="1">
    <citation type="submission" date="2022-04" db="EMBL/GenBank/DDBJ databases">
        <title>Genome sequence of soybean root-associated Caulobacter segnis RL271.</title>
        <authorList>
            <person name="Longley R."/>
            <person name="Bonito G."/>
            <person name="Trigodet F."/>
            <person name="Crosson S."/>
            <person name="Fiebig A."/>
        </authorList>
    </citation>
    <scope>NUCLEOTIDE SEQUENCE [LARGE SCALE GENOMIC DNA]</scope>
    <source>
        <strain evidence="2 3">RL271</strain>
    </source>
</reference>
<keyword evidence="1" id="KW-1133">Transmembrane helix</keyword>
<dbReference type="Proteomes" id="UP001057520">
    <property type="component" value="Chromosome"/>
</dbReference>
<gene>
    <name evidence="2" type="ORF">MZV50_12280</name>
</gene>
<keyword evidence="3" id="KW-1185">Reference proteome</keyword>
<protein>
    <recommendedName>
        <fullName evidence="4">DUF4175 domain-containing protein</fullName>
    </recommendedName>
</protein>
<organism evidence="2 3">
    <name type="scientific">Caulobacter segnis</name>
    <dbReference type="NCBI Taxonomy" id="88688"/>
    <lineage>
        <taxon>Bacteria</taxon>
        <taxon>Pseudomonadati</taxon>
        <taxon>Pseudomonadota</taxon>
        <taxon>Alphaproteobacteria</taxon>
        <taxon>Caulobacterales</taxon>
        <taxon>Caulobacteraceae</taxon>
        <taxon>Caulobacter</taxon>
    </lineage>
</organism>
<keyword evidence="1" id="KW-0472">Membrane</keyword>
<evidence type="ECO:0000313" key="2">
    <source>
        <dbReference type="EMBL" id="USQ98262.1"/>
    </source>
</evidence>
<accession>A0ABY5A1Y1</accession>
<feature type="transmembrane region" description="Helical" evidence="1">
    <location>
        <begin position="40"/>
        <end position="58"/>
    </location>
</feature>
<keyword evidence="1" id="KW-0812">Transmembrane</keyword>
<evidence type="ECO:0000313" key="3">
    <source>
        <dbReference type="Proteomes" id="UP001057520"/>
    </source>
</evidence>
<sequence>MKKPVQQFTLWQVFRAPILIAALSLFGLVAALLGDGAWDVVGELALASSVAATLWALATRRR</sequence>
<dbReference type="EMBL" id="CP096040">
    <property type="protein sequence ID" value="USQ98262.1"/>
    <property type="molecule type" value="Genomic_DNA"/>
</dbReference>
<evidence type="ECO:0008006" key="4">
    <source>
        <dbReference type="Google" id="ProtNLM"/>
    </source>
</evidence>
<name>A0ABY5A1Y1_9CAUL</name>
<proteinExistence type="predicted"/>
<evidence type="ECO:0000256" key="1">
    <source>
        <dbReference type="SAM" id="Phobius"/>
    </source>
</evidence>
<feature type="transmembrane region" description="Helical" evidence="1">
    <location>
        <begin position="12"/>
        <end position="34"/>
    </location>
</feature>